<name>W4QS02_HALA3</name>
<dbReference type="RefSeq" id="WP_369384700.1">
    <property type="nucleotide sequence ID" value="NZ_BAUV01000006.1"/>
</dbReference>
<feature type="domain" description="PhoR single Cache-like" evidence="1">
    <location>
        <begin position="33"/>
        <end position="146"/>
    </location>
</feature>
<accession>W4QS02</accession>
<protein>
    <submittedName>
        <fullName evidence="2">Two-component sensor histidine kinase</fullName>
    </submittedName>
</protein>
<proteinExistence type="predicted"/>
<dbReference type="EMBL" id="BAUV01000006">
    <property type="protein sequence ID" value="GAE34109.1"/>
    <property type="molecule type" value="Genomic_DNA"/>
</dbReference>
<evidence type="ECO:0000259" key="1">
    <source>
        <dbReference type="Pfam" id="PF16736"/>
    </source>
</evidence>
<gene>
    <name evidence="2" type="ORF">JCM9157_1147</name>
</gene>
<organism evidence="2 3">
    <name type="scientific">Halalkalibacter akibai (strain ATCC 43226 / DSM 21942 / CIP 109018 / JCM 9157 / 1139)</name>
    <name type="common">Bacillus akibai</name>
    <dbReference type="NCBI Taxonomy" id="1236973"/>
    <lineage>
        <taxon>Bacteria</taxon>
        <taxon>Bacillati</taxon>
        <taxon>Bacillota</taxon>
        <taxon>Bacilli</taxon>
        <taxon>Bacillales</taxon>
        <taxon>Bacillaceae</taxon>
        <taxon>Halalkalibacter</taxon>
    </lineage>
</organism>
<dbReference type="AlphaFoldDB" id="W4QS02"/>
<keyword evidence="3" id="KW-1185">Reference proteome</keyword>
<sequence length="147" mass="16420">MSKLRFKLISAILLTTLLVMTGLGIVIGQLYQSFYVNNLTDRIEKEAELAAYVIGEEGIRADTAQRFALDISKALDARVTIILLDGTVIGESATDPALMDNHRTRPEIIAVERNLEGREIRYSDTVGDELLYYAVRIFNPERETVGT</sequence>
<dbReference type="GO" id="GO:0016301">
    <property type="term" value="F:kinase activity"/>
    <property type="evidence" value="ECO:0007669"/>
    <property type="project" value="UniProtKB-KW"/>
</dbReference>
<dbReference type="Pfam" id="PF16736">
    <property type="entry name" value="sCache_like"/>
    <property type="match status" value="1"/>
</dbReference>
<dbReference type="Gene3D" id="3.30.450.20">
    <property type="entry name" value="PAS domain"/>
    <property type="match status" value="1"/>
</dbReference>
<dbReference type="STRING" id="1236973.JCM9157_1147"/>
<evidence type="ECO:0000313" key="3">
    <source>
        <dbReference type="Proteomes" id="UP000018896"/>
    </source>
</evidence>
<keyword evidence="2" id="KW-0808">Transferase</keyword>
<dbReference type="InterPro" id="IPR031967">
    <property type="entry name" value="PhoR_single_Cache-like_dom"/>
</dbReference>
<reference evidence="2 3" key="1">
    <citation type="journal article" date="2014" name="Genome Announc.">
        <title>Draft Genome Sequences of Three Alkaliphilic Bacillus Strains, Bacillus wakoensis JCM 9140T, Bacillus akibai JCM 9157T, and Bacillus hemicellulosilyticus JCM 9152T.</title>
        <authorList>
            <person name="Yuki M."/>
            <person name="Oshima K."/>
            <person name="Suda W."/>
            <person name="Oshida Y."/>
            <person name="Kitamura K."/>
            <person name="Iida T."/>
            <person name="Hattori M."/>
            <person name="Ohkuma M."/>
        </authorList>
    </citation>
    <scope>NUCLEOTIDE SEQUENCE [LARGE SCALE GENOMIC DNA]</scope>
    <source>
        <strain evidence="2 3">JCM 9157</strain>
    </source>
</reference>
<evidence type="ECO:0000313" key="2">
    <source>
        <dbReference type="EMBL" id="GAE34109.1"/>
    </source>
</evidence>
<dbReference type="eggNOG" id="COG5002">
    <property type="taxonomic scope" value="Bacteria"/>
</dbReference>
<keyword evidence="2" id="KW-0418">Kinase</keyword>
<dbReference type="Proteomes" id="UP000018896">
    <property type="component" value="Unassembled WGS sequence"/>
</dbReference>
<comment type="caution">
    <text evidence="2">The sequence shown here is derived from an EMBL/GenBank/DDBJ whole genome shotgun (WGS) entry which is preliminary data.</text>
</comment>